<evidence type="ECO:0000256" key="2">
    <source>
        <dbReference type="ARBA" id="ARBA00023161"/>
    </source>
</evidence>
<dbReference type="GeneID" id="111252821"/>
<accession>A0A7M7KHS6</accession>
<dbReference type="GO" id="GO:0000184">
    <property type="term" value="P:nuclear-transcribed mRNA catabolic process, nonsense-mediated decay"/>
    <property type="evidence" value="ECO:0007669"/>
    <property type="project" value="UniProtKB-UniRule"/>
</dbReference>
<reference evidence="5" key="1">
    <citation type="submission" date="2021-01" db="UniProtKB">
        <authorList>
            <consortium name="EnsemblMetazoa"/>
        </authorList>
    </citation>
    <scope>IDENTIFICATION</scope>
</reference>
<dbReference type="InParanoid" id="A0A7M7KHS6"/>
<keyword evidence="6" id="KW-1185">Reference proteome</keyword>
<dbReference type="KEGG" id="vde:111252821"/>
<sequence>MEFDETTVKSLLQHPDEEVCVVTCIGKARIDGSCSNLASDSRFYYDIANRTIYLSCELSIKAMPFLHVSHVLVFISDSSQLDVQYLQWFRRLDAVRLKNKDQLQKKFDRPSGRYCSPRALFVLRKPLEDAKGFEFNMEDLIYRTLRRSRIVTNNCGNSLFAVPMSRTFVHVGHEHCMEFIEGHTRLAFKQGFNDNVGRNAGVAYFRLAQLHRWVDVFEKMVHFFRNVNEIDIDAKFSEVRCSKAYPVALQAYHDNLPPYYDEFVHQAKVAYALKVFRAKAKGPTVQRLAEELRRECEEFWKSGHETCKEKSLTGHGCGKPIHATGEHLARVQFLSVCNCGRSRHVRMDPFSLIHANFSFYERPDCCADLTPVIFASKDDSEADMTCSETPIPPKFPSWSCVCLGPSSRYSHKVGITDQQGFFSGSNFLLPWDVKLDFPRLLSSGDSRKSSTRSTKIFIGLEYECPKGDRFMLSAPDTMLRSSSCGLVKETASKIVGSAMPLYFPCPCALKAHAQLMRLHVVTPKLAVDVTVQPRVQPAPSSPVFYPLEAITLTQSSYWVIRLPYVYKNKGVVYRPPDGTPWGVESARLLGGTFSVATGRPS</sequence>
<dbReference type="OrthoDB" id="63589at2759"/>
<evidence type="ECO:0000313" key="5">
    <source>
        <dbReference type="EnsemblMetazoa" id="XP_022667058"/>
    </source>
</evidence>
<dbReference type="InterPro" id="IPR019354">
    <property type="entry name" value="SMG8-like"/>
</dbReference>
<evidence type="ECO:0000313" key="6">
    <source>
        <dbReference type="Proteomes" id="UP000594260"/>
    </source>
</evidence>
<comment type="function">
    <text evidence="4">Involved in nonsense-mediated decay (NMD) of mRNAs containing premature stop codons.</text>
</comment>
<evidence type="ECO:0000256" key="3">
    <source>
        <dbReference type="ARBA" id="ARBA00029509"/>
    </source>
</evidence>
<dbReference type="PANTHER" id="PTHR13091:SF0">
    <property type="entry name" value="NONSENSE-MEDIATED MRNA DECAY FACTOR SMG8"/>
    <property type="match status" value="1"/>
</dbReference>
<comment type="similarity">
    <text evidence="1 4">Belongs to the SMG8 family.</text>
</comment>
<dbReference type="AlphaFoldDB" id="A0A7M7KHS6"/>
<keyword evidence="2 4" id="KW-0866">Nonsense-mediated mRNA decay</keyword>
<evidence type="ECO:0000256" key="4">
    <source>
        <dbReference type="RuleBase" id="RU367133"/>
    </source>
</evidence>
<proteinExistence type="inferred from homology"/>
<dbReference type="FunCoup" id="A0A7M7KHS6">
    <property type="interactions" value="2453"/>
</dbReference>
<evidence type="ECO:0000256" key="1">
    <source>
        <dbReference type="ARBA" id="ARBA00006443"/>
    </source>
</evidence>
<dbReference type="Pfam" id="PF10220">
    <property type="entry name" value="Smg8_Smg9"/>
    <property type="match status" value="4"/>
</dbReference>
<protein>
    <recommendedName>
        <fullName evidence="3 4">Nonsense-mediated mRNA decay factor SMG8</fullName>
    </recommendedName>
</protein>
<name>A0A7M7KHS6_VARDE</name>
<dbReference type="PANTHER" id="PTHR13091">
    <property type="entry name" value="AMPLIFIED IN BREAST CANCER 2-RELATED"/>
    <property type="match status" value="1"/>
</dbReference>
<organism evidence="5 6">
    <name type="scientific">Varroa destructor</name>
    <name type="common">Honeybee mite</name>
    <dbReference type="NCBI Taxonomy" id="109461"/>
    <lineage>
        <taxon>Eukaryota</taxon>
        <taxon>Metazoa</taxon>
        <taxon>Ecdysozoa</taxon>
        <taxon>Arthropoda</taxon>
        <taxon>Chelicerata</taxon>
        <taxon>Arachnida</taxon>
        <taxon>Acari</taxon>
        <taxon>Parasitiformes</taxon>
        <taxon>Mesostigmata</taxon>
        <taxon>Gamasina</taxon>
        <taxon>Dermanyssoidea</taxon>
        <taxon>Varroidae</taxon>
        <taxon>Varroa</taxon>
    </lineage>
</organism>
<dbReference type="EnsemblMetazoa" id="XM_022811323">
    <property type="protein sequence ID" value="XP_022667058"/>
    <property type="gene ID" value="LOC111252821"/>
</dbReference>
<dbReference type="OMA" id="FATHICH"/>
<dbReference type="Proteomes" id="UP000594260">
    <property type="component" value="Unplaced"/>
</dbReference>
<dbReference type="RefSeq" id="XP_022667058.1">
    <property type="nucleotide sequence ID" value="XM_022811323.1"/>
</dbReference>